<proteinExistence type="predicted"/>
<dbReference type="AlphaFoldDB" id="A0A0D8FWN2"/>
<dbReference type="InterPro" id="IPR001466">
    <property type="entry name" value="Beta-lactam-related"/>
</dbReference>
<evidence type="ECO:0000259" key="1">
    <source>
        <dbReference type="Pfam" id="PF00144"/>
    </source>
</evidence>
<evidence type="ECO:0000313" key="3">
    <source>
        <dbReference type="Proteomes" id="UP000032336"/>
    </source>
</evidence>
<dbReference type="PATRIC" id="fig|1121877.4.peg.673"/>
<dbReference type="OrthoDB" id="3336932at2"/>
<dbReference type="InterPro" id="IPR012338">
    <property type="entry name" value="Beta-lactam/transpept-like"/>
</dbReference>
<gene>
    <name evidence="2" type="ORF">FEAC_06290</name>
</gene>
<comment type="caution">
    <text evidence="2">The sequence shown here is derived from an EMBL/GenBank/DDBJ whole genome shotgun (WGS) entry which is preliminary data.</text>
</comment>
<evidence type="ECO:0000313" key="2">
    <source>
        <dbReference type="EMBL" id="KJE77521.1"/>
    </source>
</evidence>
<organism evidence="2 3">
    <name type="scientific">Ferrimicrobium acidiphilum DSM 19497</name>
    <dbReference type="NCBI Taxonomy" id="1121877"/>
    <lineage>
        <taxon>Bacteria</taxon>
        <taxon>Bacillati</taxon>
        <taxon>Actinomycetota</taxon>
        <taxon>Acidimicrobiia</taxon>
        <taxon>Acidimicrobiales</taxon>
        <taxon>Acidimicrobiaceae</taxon>
        <taxon>Ferrimicrobium</taxon>
    </lineage>
</organism>
<dbReference type="PANTHER" id="PTHR43283:SF15">
    <property type="entry name" value="CONSERVED PROTEIN"/>
    <property type="match status" value="1"/>
</dbReference>
<dbReference type="GeneID" id="78371935"/>
<reference evidence="2 3" key="1">
    <citation type="submission" date="2015-01" db="EMBL/GenBank/DDBJ databases">
        <title>Draft genome of the acidophilic iron oxidizer Ferrimicrobium acidiphilum strain T23.</title>
        <authorList>
            <person name="Poehlein A."/>
            <person name="Eisen S."/>
            <person name="Schloemann M."/>
            <person name="Johnson B.D."/>
            <person name="Daniel R."/>
            <person name="Muehling M."/>
        </authorList>
    </citation>
    <scope>NUCLEOTIDE SEQUENCE [LARGE SCALE GENOMIC DNA]</scope>
    <source>
        <strain evidence="2 3">T23</strain>
    </source>
</reference>
<dbReference type="eggNOG" id="COG1680">
    <property type="taxonomic scope" value="Bacteria"/>
</dbReference>
<name>A0A0D8FWN2_9ACTN</name>
<protein>
    <submittedName>
        <fullName evidence="2">Putative periplasmic esterase</fullName>
    </submittedName>
</protein>
<dbReference type="Gene3D" id="3.40.710.10">
    <property type="entry name" value="DD-peptidase/beta-lactamase superfamily"/>
    <property type="match status" value="1"/>
</dbReference>
<keyword evidence="3" id="KW-1185">Reference proteome</keyword>
<feature type="domain" description="Beta-lactamase-related" evidence="1">
    <location>
        <begin position="33"/>
        <end position="267"/>
    </location>
</feature>
<accession>A0A0D8FWN2</accession>
<dbReference type="Proteomes" id="UP000032336">
    <property type="component" value="Unassembled WGS sequence"/>
</dbReference>
<dbReference type="InterPro" id="IPR050789">
    <property type="entry name" value="Diverse_Enzym_Activities"/>
</dbReference>
<dbReference type="RefSeq" id="WP_035388570.1">
    <property type="nucleotide sequence ID" value="NZ_JQKF01000003.1"/>
</dbReference>
<sequence>MGKAVEQYLGPDEVLSYGVFGSRGLDVVYRSPGSEVYPWASVSKLVAALAVHVAIEDGSLQRTSRVGDFELSVEDLLSHASGLETGAVGEPRLLAPQHVEPSRPPHERRIYSNIGYELLGRSLEGSSGIRYQDYAIEAVLQPAGMTGAGFVSRSTGVTITAQEVTGAAFGLQGTLADLIGLAAALCFEVVVSLESLVAIRTVFLPELSGVLPGFGHQSPNSWGLGAEVRDHKSAHWMGALVSAESFGHFGQSGSFLWIDPIQQCFAVFAGLKPFGAWAKERWPNLNDAIVRELRS</sequence>
<dbReference type="SUPFAM" id="SSF56601">
    <property type="entry name" value="beta-lactamase/transpeptidase-like"/>
    <property type="match status" value="1"/>
</dbReference>
<dbReference type="PANTHER" id="PTHR43283">
    <property type="entry name" value="BETA-LACTAMASE-RELATED"/>
    <property type="match status" value="1"/>
</dbReference>
<dbReference type="EMBL" id="JXUW01000004">
    <property type="protein sequence ID" value="KJE77521.1"/>
    <property type="molecule type" value="Genomic_DNA"/>
</dbReference>
<dbReference type="STRING" id="1121877.FEAC_06290"/>
<dbReference type="Pfam" id="PF00144">
    <property type="entry name" value="Beta-lactamase"/>
    <property type="match status" value="1"/>
</dbReference>